<evidence type="ECO:0000313" key="1">
    <source>
        <dbReference type="EMBL" id="OMJ87382.1"/>
    </source>
</evidence>
<proteinExistence type="predicted"/>
<evidence type="ECO:0008006" key="3">
    <source>
        <dbReference type="Google" id="ProtNLM"/>
    </source>
</evidence>
<dbReference type="OrthoDB" id="193931at2759"/>
<dbReference type="Proteomes" id="UP000187209">
    <property type="component" value="Unassembled WGS sequence"/>
</dbReference>
<dbReference type="Gene3D" id="1.10.510.10">
    <property type="entry name" value="Transferase(Phosphotransferase) domain 1"/>
    <property type="match status" value="1"/>
</dbReference>
<organism evidence="1 2">
    <name type="scientific">Stentor coeruleus</name>
    <dbReference type="NCBI Taxonomy" id="5963"/>
    <lineage>
        <taxon>Eukaryota</taxon>
        <taxon>Sar</taxon>
        <taxon>Alveolata</taxon>
        <taxon>Ciliophora</taxon>
        <taxon>Postciliodesmatophora</taxon>
        <taxon>Heterotrichea</taxon>
        <taxon>Heterotrichida</taxon>
        <taxon>Stentoridae</taxon>
        <taxon>Stentor</taxon>
    </lineage>
</organism>
<keyword evidence="2" id="KW-1185">Reference proteome</keyword>
<sequence length="257" mass="29698">MGIDLTKDMISCILDTDPDKRYTIEDIRKHSWFNQISTKTTEGILVGYTQIPINKEILQKLSDFNINIEHGQKCIEANKHNHITTTYYLLMKKYLANEGVIQLPSEKTIFPHPPLLPFAPLLSLNIKPSLRHRKYIEKNFESTEGSFLHGKEIGKKNTSPTRVISTKSNSHIKENIPNIKNIRSRRYVSTTKGTIKEPQRTGSRPTRLRTQKIKSVRACSSKKINQSFDYRQNTLNSSYKASPKFQEMSFFLNKLKL</sequence>
<dbReference type="EMBL" id="MPUH01000178">
    <property type="protein sequence ID" value="OMJ87382.1"/>
    <property type="molecule type" value="Genomic_DNA"/>
</dbReference>
<gene>
    <name evidence="1" type="ORF">SteCoe_10887</name>
</gene>
<name>A0A1R2CEF0_9CILI</name>
<evidence type="ECO:0000313" key="2">
    <source>
        <dbReference type="Proteomes" id="UP000187209"/>
    </source>
</evidence>
<reference evidence="1 2" key="1">
    <citation type="submission" date="2016-11" db="EMBL/GenBank/DDBJ databases">
        <title>The macronuclear genome of Stentor coeruleus: a giant cell with tiny introns.</title>
        <authorList>
            <person name="Slabodnick M."/>
            <person name="Ruby J.G."/>
            <person name="Reiff S.B."/>
            <person name="Swart E.C."/>
            <person name="Gosai S."/>
            <person name="Prabakaran S."/>
            <person name="Witkowska E."/>
            <person name="Larue G.E."/>
            <person name="Fisher S."/>
            <person name="Freeman R.M."/>
            <person name="Gunawardena J."/>
            <person name="Chu W."/>
            <person name="Stover N.A."/>
            <person name="Gregory B.D."/>
            <person name="Nowacki M."/>
            <person name="Derisi J."/>
            <person name="Roy S.W."/>
            <person name="Marshall W.F."/>
            <person name="Sood P."/>
        </authorList>
    </citation>
    <scope>NUCLEOTIDE SEQUENCE [LARGE SCALE GENOMIC DNA]</scope>
    <source>
        <strain evidence="1">WM001</strain>
    </source>
</reference>
<protein>
    <recommendedName>
        <fullName evidence="3">Protein kinase domain-containing protein</fullName>
    </recommendedName>
</protein>
<dbReference type="SUPFAM" id="SSF56112">
    <property type="entry name" value="Protein kinase-like (PK-like)"/>
    <property type="match status" value="1"/>
</dbReference>
<dbReference type="InterPro" id="IPR011009">
    <property type="entry name" value="Kinase-like_dom_sf"/>
</dbReference>
<accession>A0A1R2CEF0</accession>
<dbReference type="CDD" id="cd14335">
    <property type="entry name" value="UBA_SnRK1_plant"/>
    <property type="match status" value="1"/>
</dbReference>
<dbReference type="AlphaFoldDB" id="A0A1R2CEF0"/>
<comment type="caution">
    <text evidence="1">The sequence shown here is derived from an EMBL/GenBank/DDBJ whole genome shotgun (WGS) entry which is preliminary data.</text>
</comment>